<dbReference type="InterPro" id="IPR036291">
    <property type="entry name" value="NAD(P)-bd_dom_sf"/>
</dbReference>
<dbReference type="Pfam" id="PF00107">
    <property type="entry name" value="ADH_zinc_N"/>
    <property type="match status" value="1"/>
</dbReference>
<dbReference type="GO" id="GO:0003939">
    <property type="term" value="F:L-iditol 2-dehydrogenase (NAD+) activity"/>
    <property type="evidence" value="ECO:0007669"/>
    <property type="project" value="TreeGrafter"/>
</dbReference>
<sequence>MSGRRRRSNIGRSTVNARRLKIFSTSNKMVDTDNLTAVLYGINDLRLEQRPIPEPKDDEVLLKMEVVGICGSDVHYLVHGRIGPFVVEKPMVIGHEAAGTVAKVGKNVKDLKEGDRVAIEPGVGCRKCNYCREGRYNLCRDMAFCATPPFDGNLARYYVHAADFCFKLPDHVSLEEGALLEPLSVGVHACKRGNVGIGDTVLVLGAGPIGLVTLLTAKAFGASKVIIMDLVQSRLDTAKDLGADYTVLADSKASEEDTIQKIIDTLGCQPTKSIDCVGFEMTTRVAIQSTRTGGMVVLVGLAQPNVNFPLSDLLLREVDVRGVFRYVNDYPTALEMVATGKVNVKPLITHNFKMEDTLSAFHTSRTGEGNAIKVLIHANPEWGK</sequence>
<comment type="similarity">
    <text evidence="2 9">Belongs to the zinc-containing alcohol dehydrogenase family.</text>
</comment>
<evidence type="ECO:0000256" key="6">
    <source>
        <dbReference type="ARBA" id="ARBA00023027"/>
    </source>
</evidence>
<dbReference type="GO" id="GO:0008270">
    <property type="term" value="F:zinc ion binding"/>
    <property type="evidence" value="ECO:0007669"/>
    <property type="project" value="InterPro"/>
</dbReference>
<dbReference type="Pfam" id="PF08240">
    <property type="entry name" value="ADH_N"/>
    <property type="match status" value="1"/>
</dbReference>
<dbReference type="PROSITE" id="PS00059">
    <property type="entry name" value="ADH_ZINC"/>
    <property type="match status" value="1"/>
</dbReference>
<dbReference type="Gene3D" id="3.90.180.10">
    <property type="entry name" value="Medium-chain alcohol dehydrogenases, catalytic domain"/>
    <property type="match status" value="1"/>
</dbReference>
<keyword evidence="4 9" id="KW-0862">Zinc</keyword>
<dbReference type="Gene3D" id="3.40.50.720">
    <property type="entry name" value="NAD(P)-binding Rossmann-like Domain"/>
    <property type="match status" value="1"/>
</dbReference>
<dbReference type="SMART" id="SM00829">
    <property type="entry name" value="PKS_ER"/>
    <property type="match status" value="1"/>
</dbReference>
<dbReference type="InterPro" id="IPR013149">
    <property type="entry name" value="ADH-like_C"/>
</dbReference>
<evidence type="ECO:0000259" key="10">
    <source>
        <dbReference type="SMART" id="SM00829"/>
    </source>
</evidence>
<accession>A0AAN7PC02</accession>
<protein>
    <recommendedName>
        <fullName evidence="7">Sorbitol dehydrogenase</fullName>
    </recommendedName>
    <alternativeName>
        <fullName evidence="8">Polyol dehydrogenase</fullName>
    </alternativeName>
</protein>
<dbReference type="SUPFAM" id="SSF50129">
    <property type="entry name" value="GroES-like"/>
    <property type="match status" value="1"/>
</dbReference>
<evidence type="ECO:0000313" key="12">
    <source>
        <dbReference type="Proteomes" id="UP001353858"/>
    </source>
</evidence>
<dbReference type="CDD" id="cd05285">
    <property type="entry name" value="sorbitol_DH"/>
    <property type="match status" value="1"/>
</dbReference>
<comment type="cofactor">
    <cofactor evidence="1 9">
        <name>Zn(2+)</name>
        <dbReference type="ChEBI" id="CHEBI:29105"/>
    </cofactor>
</comment>
<comment type="caution">
    <text evidence="11">The sequence shown here is derived from an EMBL/GenBank/DDBJ whole genome shotgun (WGS) entry which is preliminary data.</text>
</comment>
<dbReference type="AlphaFoldDB" id="A0AAN7PC02"/>
<keyword evidence="3 9" id="KW-0479">Metal-binding</keyword>
<dbReference type="InterPro" id="IPR002328">
    <property type="entry name" value="ADH_Zn_CS"/>
</dbReference>
<name>A0AAN7PC02_9COLE</name>
<dbReference type="InterPro" id="IPR013154">
    <property type="entry name" value="ADH-like_N"/>
</dbReference>
<dbReference type="GO" id="GO:0006062">
    <property type="term" value="P:sorbitol catabolic process"/>
    <property type="evidence" value="ECO:0007669"/>
    <property type="project" value="TreeGrafter"/>
</dbReference>
<dbReference type="Proteomes" id="UP001353858">
    <property type="component" value="Unassembled WGS sequence"/>
</dbReference>
<evidence type="ECO:0000256" key="5">
    <source>
        <dbReference type="ARBA" id="ARBA00023002"/>
    </source>
</evidence>
<keyword evidence="6" id="KW-0520">NAD</keyword>
<keyword evidence="5" id="KW-0560">Oxidoreductase</keyword>
<proteinExistence type="inferred from homology"/>
<organism evidence="11 12">
    <name type="scientific">Aquatica leii</name>
    <dbReference type="NCBI Taxonomy" id="1421715"/>
    <lineage>
        <taxon>Eukaryota</taxon>
        <taxon>Metazoa</taxon>
        <taxon>Ecdysozoa</taxon>
        <taxon>Arthropoda</taxon>
        <taxon>Hexapoda</taxon>
        <taxon>Insecta</taxon>
        <taxon>Pterygota</taxon>
        <taxon>Neoptera</taxon>
        <taxon>Endopterygota</taxon>
        <taxon>Coleoptera</taxon>
        <taxon>Polyphaga</taxon>
        <taxon>Elateriformia</taxon>
        <taxon>Elateroidea</taxon>
        <taxon>Lampyridae</taxon>
        <taxon>Luciolinae</taxon>
        <taxon>Aquatica</taxon>
    </lineage>
</organism>
<evidence type="ECO:0000256" key="4">
    <source>
        <dbReference type="ARBA" id="ARBA00022833"/>
    </source>
</evidence>
<evidence type="ECO:0000256" key="8">
    <source>
        <dbReference type="ARBA" id="ARBA00032485"/>
    </source>
</evidence>
<evidence type="ECO:0000256" key="1">
    <source>
        <dbReference type="ARBA" id="ARBA00001947"/>
    </source>
</evidence>
<dbReference type="EMBL" id="JARPUR010000004">
    <property type="protein sequence ID" value="KAK4878856.1"/>
    <property type="molecule type" value="Genomic_DNA"/>
</dbReference>
<dbReference type="InterPro" id="IPR011032">
    <property type="entry name" value="GroES-like_sf"/>
</dbReference>
<dbReference type="FunFam" id="3.40.50.720:FF:000068">
    <property type="entry name" value="Sorbitol dehydrogenase"/>
    <property type="match status" value="1"/>
</dbReference>
<gene>
    <name evidence="11" type="ORF">RN001_011362</name>
</gene>
<evidence type="ECO:0000256" key="9">
    <source>
        <dbReference type="RuleBase" id="RU361277"/>
    </source>
</evidence>
<dbReference type="PANTHER" id="PTHR43161">
    <property type="entry name" value="SORBITOL DEHYDROGENASE"/>
    <property type="match status" value="1"/>
</dbReference>
<reference evidence="12" key="1">
    <citation type="submission" date="2023-01" db="EMBL/GenBank/DDBJ databases">
        <title>Key to firefly adult light organ development and bioluminescence: homeobox transcription factors regulate luciferase expression and transportation to peroxisome.</title>
        <authorList>
            <person name="Fu X."/>
        </authorList>
    </citation>
    <scope>NUCLEOTIDE SEQUENCE [LARGE SCALE GENOMIC DNA]</scope>
</reference>
<dbReference type="InterPro" id="IPR020843">
    <property type="entry name" value="ER"/>
</dbReference>
<keyword evidence="12" id="KW-1185">Reference proteome</keyword>
<evidence type="ECO:0000256" key="3">
    <source>
        <dbReference type="ARBA" id="ARBA00022723"/>
    </source>
</evidence>
<evidence type="ECO:0000256" key="2">
    <source>
        <dbReference type="ARBA" id="ARBA00008072"/>
    </source>
</evidence>
<dbReference type="PANTHER" id="PTHR43161:SF9">
    <property type="entry name" value="SORBITOL DEHYDROGENASE"/>
    <property type="match status" value="1"/>
</dbReference>
<evidence type="ECO:0000313" key="11">
    <source>
        <dbReference type="EMBL" id="KAK4878856.1"/>
    </source>
</evidence>
<dbReference type="SUPFAM" id="SSF51735">
    <property type="entry name" value="NAD(P)-binding Rossmann-fold domains"/>
    <property type="match status" value="1"/>
</dbReference>
<dbReference type="InterPro" id="IPR045306">
    <property type="entry name" value="SDH-like"/>
</dbReference>
<feature type="domain" description="Enoyl reductase (ER)" evidence="10">
    <location>
        <begin position="41"/>
        <end position="376"/>
    </location>
</feature>
<evidence type="ECO:0000256" key="7">
    <source>
        <dbReference type="ARBA" id="ARBA00026132"/>
    </source>
</evidence>